<organism evidence="1 2">
    <name type="scientific">Streptomyces iconiensis</name>
    <dbReference type="NCBI Taxonomy" id="1384038"/>
    <lineage>
        <taxon>Bacteria</taxon>
        <taxon>Bacillati</taxon>
        <taxon>Actinomycetota</taxon>
        <taxon>Actinomycetes</taxon>
        <taxon>Kitasatosporales</taxon>
        <taxon>Streptomycetaceae</taxon>
        <taxon>Streptomyces</taxon>
    </lineage>
</organism>
<dbReference type="SUPFAM" id="SSF53335">
    <property type="entry name" value="S-adenosyl-L-methionine-dependent methyltransferases"/>
    <property type="match status" value="1"/>
</dbReference>
<proteinExistence type="predicted"/>
<dbReference type="GO" id="GO:0008168">
    <property type="term" value="F:methyltransferase activity"/>
    <property type="evidence" value="ECO:0007669"/>
    <property type="project" value="UniProtKB-KW"/>
</dbReference>
<dbReference type="EC" id="2.1.-.-" evidence="1"/>
<dbReference type="Proteomes" id="UP001214441">
    <property type="component" value="Unassembled WGS sequence"/>
</dbReference>
<accession>A0ABT7A983</accession>
<evidence type="ECO:0000313" key="1">
    <source>
        <dbReference type="EMBL" id="MDJ1137911.1"/>
    </source>
</evidence>
<keyword evidence="2" id="KW-1185">Reference proteome</keyword>
<protein>
    <submittedName>
        <fullName evidence="1">Class I SAM-dependent methyltransferase</fullName>
        <ecNumber evidence="1">2.1.-.-</ecNumber>
    </submittedName>
</protein>
<keyword evidence="1" id="KW-0808">Transferase</keyword>
<dbReference type="GO" id="GO:0032259">
    <property type="term" value="P:methylation"/>
    <property type="evidence" value="ECO:0007669"/>
    <property type="project" value="UniProtKB-KW"/>
</dbReference>
<dbReference type="Gene3D" id="3.40.50.150">
    <property type="entry name" value="Vaccinia Virus protein VP39"/>
    <property type="match status" value="1"/>
</dbReference>
<dbReference type="CDD" id="cd02440">
    <property type="entry name" value="AdoMet_MTases"/>
    <property type="match status" value="1"/>
</dbReference>
<gene>
    <name evidence="1" type="ORF">NMN56_039340</name>
</gene>
<sequence length="175" mass="18524">MHPEAHAGLARMLADSGLTPDAPWRVLDLGGRNINGSIRALLPAAEWTGCDIEPGPGVDLLHDCTTPWPAHAPQFDVVVCTEVLEHVERWPLLLATCAQALVRGGPELLLVTCASDGRPPHGAAGAPQPAAGEWYRNVPPLALNATLGPLFEIVVVTYQAVPGDAYARAQRVIPT</sequence>
<name>A0ABT7A983_9ACTN</name>
<dbReference type="EMBL" id="JANCPR020000069">
    <property type="protein sequence ID" value="MDJ1137911.1"/>
    <property type="molecule type" value="Genomic_DNA"/>
</dbReference>
<reference evidence="1 2" key="1">
    <citation type="submission" date="2023-05" db="EMBL/GenBank/DDBJ databases">
        <title>Streptantibioticus silvisoli sp. nov., acidotolerant actinomycetes 1 from pine litter.</title>
        <authorList>
            <person name="Swiecimska M."/>
            <person name="Golinska P."/>
            <person name="Sangal V."/>
            <person name="Wachnowicz B."/>
            <person name="Goodfellow M."/>
        </authorList>
    </citation>
    <scope>NUCLEOTIDE SEQUENCE [LARGE SCALE GENOMIC DNA]</scope>
    <source>
        <strain evidence="1 2">DSM 42109</strain>
    </source>
</reference>
<comment type="caution">
    <text evidence="1">The sequence shown here is derived from an EMBL/GenBank/DDBJ whole genome shotgun (WGS) entry which is preliminary data.</text>
</comment>
<dbReference type="RefSeq" id="WP_274039003.1">
    <property type="nucleotide sequence ID" value="NZ_JANCPR020000069.1"/>
</dbReference>
<evidence type="ECO:0000313" key="2">
    <source>
        <dbReference type="Proteomes" id="UP001214441"/>
    </source>
</evidence>
<keyword evidence="1" id="KW-0489">Methyltransferase</keyword>
<dbReference type="InterPro" id="IPR029063">
    <property type="entry name" value="SAM-dependent_MTases_sf"/>
</dbReference>
<dbReference type="Pfam" id="PF13489">
    <property type="entry name" value="Methyltransf_23"/>
    <property type="match status" value="1"/>
</dbReference>